<dbReference type="InterPro" id="IPR005798">
    <property type="entry name" value="Cyt_b/b6_C"/>
</dbReference>
<keyword evidence="8" id="KW-0999">Mitochondrion inner membrane</keyword>
<dbReference type="AlphaFoldDB" id="K7ZSN5"/>
<evidence type="ECO:0000256" key="11">
    <source>
        <dbReference type="ARBA" id="ARBA00023004"/>
    </source>
</evidence>
<evidence type="ECO:0000256" key="2">
    <source>
        <dbReference type="ARBA" id="ARBA00013531"/>
    </source>
</evidence>
<evidence type="ECO:0000256" key="4">
    <source>
        <dbReference type="ARBA" id="ARBA00022617"/>
    </source>
</evidence>
<dbReference type="PANTHER" id="PTHR19271:SF16">
    <property type="entry name" value="CYTOCHROME B"/>
    <property type="match status" value="1"/>
</dbReference>
<accession>K7ZSN5</accession>
<dbReference type="GO" id="GO:0005743">
    <property type="term" value="C:mitochondrial inner membrane"/>
    <property type="evidence" value="ECO:0007669"/>
    <property type="project" value="UniProtKB-SubCell"/>
</dbReference>
<keyword evidence="11 14" id="KW-0408">Iron</keyword>
<dbReference type="GO" id="GO:0046872">
    <property type="term" value="F:metal ion binding"/>
    <property type="evidence" value="ECO:0007669"/>
    <property type="project" value="UniProtKB-UniRule"/>
</dbReference>
<feature type="transmembrane region" description="Helical" evidence="14">
    <location>
        <begin position="116"/>
        <end position="138"/>
    </location>
</feature>
<comment type="similarity">
    <text evidence="14">Belongs to the cytochrome b family.</text>
</comment>
<evidence type="ECO:0000256" key="6">
    <source>
        <dbReference type="ARBA" id="ARBA00022692"/>
    </source>
</evidence>
<comment type="function">
    <text evidence="14">Component of the ubiquinol-cytochrome c reductase complex (complex III or cytochrome b-c1 complex) that is part of the mitochondrial respiratory chain. The b-c1 complex mediates electron transfer from ubiquinol to cytochrome c. Contributes to the generation of a proton gradient across the mitochondrial membrane that is then used for ATP synthesis.</text>
</comment>
<keyword evidence="10 14" id="KW-1133">Transmembrane helix</keyword>
<feature type="transmembrane region" description="Helical" evidence="14">
    <location>
        <begin position="331"/>
        <end position="348"/>
    </location>
</feature>
<dbReference type="Gene3D" id="1.20.810.10">
    <property type="entry name" value="Cytochrome Bc1 Complex, Chain C"/>
    <property type="match status" value="1"/>
</dbReference>
<feature type="transmembrane region" description="Helical" evidence="14">
    <location>
        <begin position="145"/>
        <end position="167"/>
    </location>
</feature>
<keyword evidence="4 14" id="KW-0349">Heme</keyword>
<dbReference type="InterPro" id="IPR048259">
    <property type="entry name" value="Cytochrome_b_N_euk/bac"/>
</dbReference>
<evidence type="ECO:0000256" key="1">
    <source>
        <dbReference type="ARBA" id="ARBA00004448"/>
    </source>
</evidence>
<keyword evidence="7 14" id="KW-0479">Metal-binding</keyword>
<comment type="subcellular location">
    <subcellularLocation>
        <location evidence="1">Mitochondrion inner membrane</location>
        <topology evidence="1">Multi-pass membrane protein</topology>
    </subcellularLocation>
</comment>
<dbReference type="SUPFAM" id="SSF81342">
    <property type="entry name" value="Transmembrane di-heme cytochromes"/>
    <property type="match status" value="1"/>
</dbReference>
<evidence type="ECO:0000256" key="12">
    <source>
        <dbReference type="ARBA" id="ARBA00023128"/>
    </source>
</evidence>
<keyword evidence="12 14" id="KW-0496">Mitochondrion</keyword>
<feature type="transmembrane region" description="Helical" evidence="14">
    <location>
        <begin position="291"/>
        <end position="310"/>
    </location>
</feature>
<dbReference type="InterPro" id="IPR005797">
    <property type="entry name" value="Cyt_b/b6_N"/>
</dbReference>
<evidence type="ECO:0000256" key="8">
    <source>
        <dbReference type="ARBA" id="ARBA00022792"/>
    </source>
</evidence>
<geneLocation type="mitochondrion" evidence="17"/>
<dbReference type="CDD" id="cd00284">
    <property type="entry name" value="Cytochrome_b_N"/>
    <property type="match status" value="1"/>
</dbReference>
<feature type="domain" description="Cytochrome b/b6 C-terminal region profile" evidence="16">
    <location>
        <begin position="211"/>
        <end position="384"/>
    </location>
</feature>
<keyword evidence="9 14" id="KW-0249">Electron transport</keyword>
<dbReference type="GO" id="GO:0006122">
    <property type="term" value="P:mitochondrial electron transport, ubiquinol to cytochrome c"/>
    <property type="evidence" value="ECO:0007669"/>
    <property type="project" value="TreeGrafter"/>
</dbReference>
<dbReference type="EMBL" id="AB624357">
    <property type="protein sequence ID" value="BAM68229.1"/>
    <property type="molecule type" value="Genomic_DNA"/>
</dbReference>
<keyword evidence="13 14" id="KW-0472">Membrane</keyword>
<keyword evidence="6 14" id="KW-0812">Transmembrane</keyword>
<evidence type="ECO:0000313" key="17">
    <source>
        <dbReference type="EMBL" id="BAM68237.1"/>
    </source>
</evidence>
<keyword evidence="3 14" id="KW-0813">Transport</keyword>
<feature type="transmembrane region" description="Helical" evidence="14">
    <location>
        <begin position="83"/>
        <end position="104"/>
    </location>
</feature>
<dbReference type="InterPro" id="IPR036150">
    <property type="entry name" value="Cyt_b/b6_C_sf"/>
</dbReference>
<dbReference type="PROSITE" id="PS51003">
    <property type="entry name" value="CYTB_CTER"/>
    <property type="match status" value="1"/>
</dbReference>
<dbReference type="EMBL" id="AB624358">
    <property type="protein sequence ID" value="BAM68232.1"/>
    <property type="molecule type" value="Genomic_DNA"/>
</dbReference>
<evidence type="ECO:0000256" key="9">
    <source>
        <dbReference type="ARBA" id="ARBA00022982"/>
    </source>
</evidence>
<dbReference type="InterPro" id="IPR016174">
    <property type="entry name" value="Di-haem_cyt_TM"/>
</dbReference>
<evidence type="ECO:0000256" key="13">
    <source>
        <dbReference type="ARBA" id="ARBA00023136"/>
    </source>
</evidence>
<feature type="domain" description="Cytochrome b/b6 N-terminal region profile" evidence="15">
    <location>
        <begin position="6"/>
        <end position="210"/>
    </location>
</feature>
<evidence type="ECO:0000259" key="16">
    <source>
        <dbReference type="PROSITE" id="PS51003"/>
    </source>
</evidence>
<gene>
    <name evidence="17" type="primary">cob</name>
</gene>
<name>K7ZSN5_BABRO</name>
<feature type="transmembrane region" description="Helical" evidence="14">
    <location>
        <begin position="230"/>
        <end position="247"/>
    </location>
</feature>
<protein>
    <recommendedName>
        <fullName evidence="2 14">Cytochrome b</fullName>
    </recommendedName>
</protein>
<keyword evidence="5 14" id="KW-0679">Respiratory chain</keyword>
<dbReference type="EMBL" id="AB624360">
    <property type="protein sequence ID" value="BAM68237.1"/>
    <property type="molecule type" value="Genomic_DNA"/>
</dbReference>
<dbReference type="Pfam" id="PF00032">
    <property type="entry name" value="Cytochrom_B_C"/>
    <property type="match status" value="1"/>
</dbReference>
<dbReference type="PROSITE" id="PS51002">
    <property type="entry name" value="CYTB_NTER"/>
    <property type="match status" value="1"/>
</dbReference>
<reference evidence="17" key="1">
    <citation type="journal article" date="2012" name="BMC Genomics">
        <title>Novel type of linear mitochondrial genomes with dual flip-flop inversion system in apicomplexan parasites, Babesia microti and Babesia rodhaini.</title>
        <authorList>
            <person name="Hikosaka K."/>
            <person name="Tsuji N."/>
            <person name="Watanabe Y."/>
            <person name="Kishine H."/>
            <person name="Horii T."/>
            <person name="Igarashi I."/>
            <person name="Kita K."/>
            <person name="Tanabe K."/>
        </authorList>
    </citation>
    <scope>NUCLEOTIDE SEQUENCE</scope>
    <source>
        <strain evidence="17">Australian</strain>
    </source>
</reference>
<dbReference type="GO" id="GO:0008121">
    <property type="term" value="F:quinol-cytochrome-c reductase activity"/>
    <property type="evidence" value="ECO:0007669"/>
    <property type="project" value="TreeGrafter"/>
</dbReference>
<dbReference type="GO" id="GO:0016491">
    <property type="term" value="F:oxidoreductase activity"/>
    <property type="evidence" value="ECO:0007669"/>
    <property type="project" value="UniProtKB-UniRule"/>
</dbReference>
<evidence type="ECO:0000256" key="7">
    <source>
        <dbReference type="ARBA" id="ARBA00022723"/>
    </source>
</evidence>
<evidence type="ECO:0000256" key="14">
    <source>
        <dbReference type="RuleBase" id="RU362117"/>
    </source>
</evidence>
<evidence type="ECO:0000256" key="5">
    <source>
        <dbReference type="ARBA" id="ARBA00022660"/>
    </source>
</evidence>
<dbReference type="PANTHER" id="PTHR19271">
    <property type="entry name" value="CYTOCHROME B"/>
    <property type="match status" value="1"/>
</dbReference>
<evidence type="ECO:0000256" key="3">
    <source>
        <dbReference type="ARBA" id="ARBA00022448"/>
    </source>
</evidence>
<evidence type="ECO:0000256" key="10">
    <source>
        <dbReference type="ARBA" id="ARBA00022989"/>
    </source>
</evidence>
<sequence>MGLNQQCNTLTLLFPMNLVQAHLISYNVPLNINGNWNFGFLLGIALVIQILTGIILASVYIAEIPSAFYSISYIIEEIHNGYLFRYLHSNGVCLFFMLMYFHIAKGMFYSCNYLPMSWYTGIVLLIASFAIGFLGYVLPYGQMSYWGATVIINLFYWIEPLVHLLLGGYSVSGTTLGRFYLLHFVLPFVLLVIIVVHIYYLHLNSSSNPLSNADSYYTTRFSPTLISSDVYLLIGFFCICFIQLSYAPVKLFTGDSDNCILADPLNTPLHIVPEWYLLPFYGTLKLLPTKIAGMVAMLLFLQTLTLLVETRRNAYMLSITNIHRIYSSKRTLMIPLIFIISFIGMFHINSFTLLIGSFALCIYNILSISSTQSNSLRIYISTSK</sequence>
<dbReference type="SUPFAM" id="SSF81648">
    <property type="entry name" value="a domain/subunit of cytochrome bc1 complex (Ubiquinol-cytochrome c reductase)"/>
    <property type="match status" value="1"/>
</dbReference>
<comment type="cofactor">
    <cofactor evidence="14">
        <name>heme b</name>
        <dbReference type="ChEBI" id="CHEBI:60344"/>
    </cofactor>
    <text evidence="14">Binds 2 heme groups non-covalently.</text>
</comment>
<feature type="transmembrane region" description="Helical" evidence="14">
    <location>
        <begin position="38"/>
        <end position="62"/>
    </location>
</feature>
<organism evidence="17">
    <name type="scientific">Babesia rodhaini</name>
    <dbReference type="NCBI Taxonomy" id="5870"/>
    <lineage>
        <taxon>Eukaryota</taxon>
        <taxon>Sar</taxon>
        <taxon>Alveolata</taxon>
        <taxon>Apicomplexa</taxon>
        <taxon>Aconoidasida</taxon>
        <taxon>Piroplasmida</taxon>
        <taxon>Babesiidae</taxon>
        <taxon>Babesia</taxon>
    </lineage>
</organism>
<feature type="transmembrane region" description="Helical" evidence="14">
    <location>
        <begin position="179"/>
        <end position="201"/>
    </location>
</feature>
<dbReference type="EMBL" id="AB624359">
    <property type="protein sequence ID" value="BAM68234.1"/>
    <property type="molecule type" value="Genomic_DNA"/>
</dbReference>
<proteinExistence type="inferred from homology"/>
<dbReference type="Pfam" id="PF00033">
    <property type="entry name" value="Cytochrome_B"/>
    <property type="match status" value="1"/>
</dbReference>
<evidence type="ECO:0000259" key="15">
    <source>
        <dbReference type="PROSITE" id="PS51002"/>
    </source>
</evidence>
<dbReference type="InterPro" id="IPR027387">
    <property type="entry name" value="Cytb/b6-like_sf"/>
</dbReference>